<dbReference type="EMBL" id="BAAFRS010000121">
    <property type="protein sequence ID" value="GAB1222733.1"/>
    <property type="molecule type" value="Genomic_DNA"/>
</dbReference>
<dbReference type="Proteomes" id="UP001628156">
    <property type="component" value="Unassembled WGS sequence"/>
</dbReference>
<reference evidence="2 3" key="1">
    <citation type="journal article" date="2019" name="PLoS Negl. Trop. Dis.">
        <title>Whole genome sequencing of Entamoeba nuttalli reveals mammalian host-related molecular signatures and a novel octapeptide-repeat surface protein.</title>
        <authorList>
            <person name="Tanaka M."/>
            <person name="Makiuchi T."/>
            <person name="Komiyama T."/>
            <person name="Shiina T."/>
            <person name="Osaki K."/>
            <person name="Tachibana H."/>
        </authorList>
    </citation>
    <scope>NUCLEOTIDE SEQUENCE [LARGE SCALE GENOMIC DNA]</scope>
    <source>
        <strain evidence="2 3">P19-061405</strain>
    </source>
</reference>
<proteinExistence type="predicted"/>
<evidence type="ECO:0000313" key="2">
    <source>
        <dbReference type="EMBL" id="GAB1222733.1"/>
    </source>
</evidence>
<dbReference type="PANTHER" id="PTHR12897">
    <property type="entry name" value="COLON CANCER-ASSOCIATED PROTEIN MIC1"/>
    <property type="match status" value="1"/>
</dbReference>
<keyword evidence="3" id="KW-1185">Reference proteome</keyword>
<gene>
    <name evidence="2" type="ORF">ENUP19_0121G0087</name>
</gene>
<protein>
    <recommendedName>
        <fullName evidence="1">Mic1 domain-containing protein</fullName>
    </recommendedName>
</protein>
<name>A0ABQ0DIQ8_9EUKA</name>
<sequence>MNDSLTPIIPIITTFNLKSCLFTPNNKCGYYFIDNNEHKLYYSIPTVPYIYCIETKLNDVIMTYCVIKNTIAYTLINQPKKILLLTKEGNKKVFECSESIIALDSYQKYVIAISSNYLFYLDTNEDRFRSTKHRPLTGWKWIGDCVITLTQMKKSIIYETYQLCEALHLIQSLTIPTTSQEKISFDVIKIRESSWIFSYQGNNKIAHLIEIGPQLKRVLELHVPVNSYAQVAVTGGLLLIMINSIGVLYEINNTANKIAIVKLPPFSLNNLRINHNQFINFNEQTITTLKADFALLSQSLLPAERYSFLLRHSAPQRVLQNALLSIFNDFAKGNIDFETLKDIFTISSESSAISSALVDWRPEPQVYCYVMIEFICSNKTKIPPPVYCRLIESLINDGQTSRLLMLLQYHIIPDDEIVALQLVSMREKCDFAYQFAMDMLKRMNKNNNQILQILIAIGDYAEALIFCISHKVQLSNHDITSLLSQVKNPVLLFQLNQYLQNNNTN</sequence>
<feature type="domain" description="Mic1" evidence="1">
    <location>
        <begin position="366"/>
        <end position="502"/>
    </location>
</feature>
<evidence type="ECO:0000313" key="3">
    <source>
        <dbReference type="Proteomes" id="UP001628156"/>
    </source>
</evidence>
<dbReference type="PANTHER" id="PTHR12897:SF4">
    <property type="entry name" value="REGULATOR OF MON1-CCZ1 COMPLEX"/>
    <property type="match status" value="1"/>
</dbReference>
<accession>A0ABQ0DIQ8</accession>
<organism evidence="2 3">
    <name type="scientific">Entamoeba nuttalli</name>
    <dbReference type="NCBI Taxonomy" id="412467"/>
    <lineage>
        <taxon>Eukaryota</taxon>
        <taxon>Amoebozoa</taxon>
        <taxon>Evosea</taxon>
        <taxon>Archamoebae</taxon>
        <taxon>Mastigamoebida</taxon>
        <taxon>Entamoebidae</taxon>
        <taxon>Entamoeba</taxon>
    </lineage>
</organism>
<comment type="caution">
    <text evidence="2">The sequence shown here is derived from an EMBL/GenBank/DDBJ whole genome shotgun (WGS) entry which is preliminary data.</text>
</comment>
<dbReference type="InterPro" id="IPR040371">
    <property type="entry name" value="RMC1"/>
</dbReference>
<evidence type="ECO:0000259" key="1">
    <source>
        <dbReference type="Pfam" id="PF07035"/>
    </source>
</evidence>
<dbReference type="Pfam" id="PF07035">
    <property type="entry name" value="RMC1_C"/>
    <property type="match status" value="1"/>
</dbReference>
<dbReference type="InterPro" id="IPR009755">
    <property type="entry name" value="RMC1_C"/>
</dbReference>